<evidence type="ECO:0000313" key="2">
    <source>
        <dbReference type="EMBL" id="MDB2294647.1"/>
    </source>
</evidence>
<feature type="region of interest" description="Disordered" evidence="1">
    <location>
        <begin position="80"/>
        <end position="99"/>
    </location>
</feature>
<feature type="non-terminal residue" evidence="2">
    <location>
        <position position="118"/>
    </location>
</feature>
<proteinExistence type="predicted"/>
<dbReference type="Proteomes" id="UP001210528">
    <property type="component" value="Unassembled WGS sequence"/>
</dbReference>
<evidence type="ECO:0008006" key="4">
    <source>
        <dbReference type="Google" id="ProtNLM"/>
    </source>
</evidence>
<organism evidence="2 3">
    <name type="scientific">Halorubrum ezzemoulense</name>
    <name type="common">Halorubrum chaoviator</name>
    <dbReference type="NCBI Taxonomy" id="337243"/>
    <lineage>
        <taxon>Archaea</taxon>
        <taxon>Methanobacteriati</taxon>
        <taxon>Methanobacteriota</taxon>
        <taxon>Stenosarchaea group</taxon>
        <taxon>Halobacteria</taxon>
        <taxon>Halobacteriales</taxon>
        <taxon>Haloferacaceae</taxon>
        <taxon>Halorubrum</taxon>
    </lineage>
</organism>
<name>A0ABT4Z8Z5_HALEZ</name>
<dbReference type="EMBL" id="JAQLUK010000282">
    <property type="protein sequence ID" value="MDB2294647.1"/>
    <property type="molecule type" value="Genomic_DNA"/>
</dbReference>
<gene>
    <name evidence="2" type="ORF">PM085_20870</name>
</gene>
<dbReference type="RefSeq" id="WP_271970991.1">
    <property type="nucleotide sequence ID" value="NZ_JAQLUK010000282.1"/>
</dbReference>
<evidence type="ECO:0000313" key="3">
    <source>
        <dbReference type="Proteomes" id="UP001210528"/>
    </source>
</evidence>
<sequence>MDDRRLRLKGFKREAAQRADRELAKAEDAIDRIDSLASNSFSVDNGSTKQSLDTEALLLEINKLRKQLNAVPFSTLPEDGSFATGVEPPVEQASHPLQRKDVRRDIGVFHSWIDDVEG</sequence>
<keyword evidence="3" id="KW-1185">Reference proteome</keyword>
<protein>
    <recommendedName>
        <fullName evidence="4">Transcriptional regulator</fullName>
    </recommendedName>
</protein>
<evidence type="ECO:0000256" key="1">
    <source>
        <dbReference type="SAM" id="MobiDB-lite"/>
    </source>
</evidence>
<comment type="caution">
    <text evidence="2">The sequence shown here is derived from an EMBL/GenBank/DDBJ whole genome shotgun (WGS) entry which is preliminary data.</text>
</comment>
<accession>A0ABT4Z8Z5</accession>
<reference evidence="2 3" key="1">
    <citation type="submission" date="2023-01" db="EMBL/GenBank/DDBJ databases">
        <title>Halorubrum ezzemoulense from Santa Pola, Spain.</title>
        <authorList>
            <person name="Feng Y."/>
            <person name="Louyakis A.S."/>
            <person name="Gogarten J.P."/>
        </authorList>
    </citation>
    <scope>NUCLEOTIDE SEQUENCE [LARGE SCALE GENOMIC DNA]</scope>
    <source>
        <strain evidence="2 3">AMM015</strain>
    </source>
</reference>